<evidence type="ECO:0000313" key="1">
    <source>
        <dbReference type="EMBL" id="CAL7938385.1"/>
    </source>
</evidence>
<accession>A0ABP1NFU8</accession>
<proteinExistence type="predicted"/>
<name>A0ABP1NFU8_XYLVO</name>
<comment type="caution">
    <text evidence="1">The sequence shown here is derived from an EMBL/GenBank/DDBJ whole genome shotgun (WGS) entry which is preliminary data.</text>
</comment>
<dbReference type="Proteomes" id="UP001642520">
    <property type="component" value="Unassembled WGS sequence"/>
</dbReference>
<keyword evidence="2" id="KW-1185">Reference proteome</keyword>
<reference evidence="1 2" key="1">
    <citation type="submission" date="2024-08" db="EMBL/GenBank/DDBJ databases">
        <authorList>
            <person name="Will J Nash"/>
            <person name="Angela Man"/>
            <person name="Seanna McTaggart"/>
            <person name="Kendall Baker"/>
            <person name="Tom Barker"/>
            <person name="Leah Catchpole"/>
            <person name="Alex Durrant"/>
            <person name="Karim Gharbi"/>
            <person name="Naomi Irish"/>
            <person name="Gemy Kaithakottil"/>
            <person name="Debby Ku"/>
            <person name="Aaliyah Providence"/>
            <person name="Felix Shaw"/>
            <person name="David Swarbreck"/>
            <person name="Chris Watkins"/>
            <person name="Ann M. McCartney"/>
            <person name="Giulio Formenti"/>
            <person name="Alice Mouton"/>
            <person name="Noel Vella"/>
            <person name="Bjorn M von Reumont"/>
            <person name="Adriana Vella"/>
            <person name="Wilfried Haerty"/>
        </authorList>
    </citation>
    <scope>NUCLEOTIDE SEQUENCE [LARGE SCALE GENOMIC DNA]</scope>
</reference>
<protein>
    <submittedName>
        <fullName evidence="1">Uncharacterized protein</fullName>
    </submittedName>
</protein>
<sequence length="71" mass="8443">MYRYERSSFSENLKMTTFNRIESKEETIPQRVEIDKGLANIFPSYRTCYSLLRFVVRRLAKGVQSIEGMRT</sequence>
<dbReference type="EMBL" id="CAXAJV020001288">
    <property type="protein sequence ID" value="CAL7938385.1"/>
    <property type="molecule type" value="Genomic_DNA"/>
</dbReference>
<evidence type="ECO:0000313" key="2">
    <source>
        <dbReference type="Proteomes" id="UP001642520"/>
    </source>
</evidence>
<gene>
    <name evidence="1" type="ORF">XYLVIOL_LOCUS3255</name>
</gene>
<organism evidence="1 2">
    <name type="scientific">Xylocopa violacea</name>
    <name type="common">Violet carpenter bee</name>
    <name type="synonym">Apis violacea</name>
    <dbReference type="NCBI Taxonomy" id="135666"/>
    <lineage>
        <taxon>Eukaryota</taxon>
        <taxon>Metazoa</taxon>
        <taxon>Ecdysozoa</taxon>
        <taxon>Arthropoda</taxon>
        <taxon>Hexapoda</taxon>
        <taxon>Insecta</taxon>
        <taxon>Pterygota</taxon>
        <taxon>Neoptera</taxon>
        <taxon>Endopterygota</taxon>
        <taxon>Hymenoptera</taxon>
        <taxon>Apocrita</taxon>
        <taxon>Aculeata</taxon>
        <taxon>Apoidea</taxon>
        <taxon>Anthophila</taxon>
        <taxon>Apidae</taxon>
        <taxon>Xylocopa</taxon>
        <taxon>Xylocopa</taxon>
    </lineage>
</organism>